<evidence type="ECO:0000256" key="6">
    <source>
        <dbReference type="SAM" id="Coils"/>
    </source>
</evidence>
<reference evidence="9" key="2">
    <citation type="submission" date="2025-09" db="UniProtKB">
        <authorList>
            <consortium name="Ensembl"/>
        </authorList>
    </citation>
    <scope>IDENTIFICATION</scope>
</reference>
<dbReference type="PROSITE" id="PS50913">
    <property type="entry name" value="GRIP"/>
    <property type="match status" value="1"/>
</dbReference>
<dbReference type="AlphaFoldDB" id="S4RW49"/>
<sequence>VDNQRGQLERYQTRLRDVVRAYRGLAKEKEALEASLTALSASQRARQRSQVPSVPFNAGSEDGLSVRSDGSTETGDSGDTGASCGTDGSTTGLGEASCVGGASSSAGGGASESGTSVDRGGERTNGDLRLYVCVSHLTTLTSALATVTQEKSRMEAAYQAEKRRLRQEMEDASGRAEEERARQANEARRLAEQLAEARARVLAQQQEREQEQADHGAMLRELQRLLAEERARSNSTEAALEEAKSAQASVGSEEMASHRATLSRLERELEATRAQLVQSEEQLRRAVSTEERARKQAGEEAARLGAQLQLQATQALEAEAALRARAECSEERAAGLEERIGEISAALGATARERQRDQETAARLRDSVSRLAQQNAALAAALASTSGSASLRDAEAACGGKAEEPAASSTGGFVDISSTDADGSLLGSGLALKAVGHGGAQSARHPDVASLEQELARVQALLASARRLRGTSTRGWGRPLSDKGEMAELGRQLAELSERNAALRSHCQELVGRHRRELDELRADGARERQRGQRERDLAEAAFRERVLALESEMHRQRDRSLALLAEREHEIRALRAAAQAAGSRAEPHVTASNRGPVEGGVHGQEVSAAGFSHEALELPAHSQAMLLHYAEQLSRREVEMAALRREKRDLERSVRALREEIATAEEKHQQEVQSLRAMLDERARERGRDGASLEYLKNVVYRYLTLGDARGRQHALNAIAAVLHFSPVERQAV</sequence>
<feature type="compositionally biased region" description="Low complexity" evidence="7">
    <location>
        <begin position="68"/>
        <end position="81"/>
    </location>
</feature>
<dbReference type="Pfam" id="PF01465">
    <property type="entry name" value="GRIP"/>
    <property type="match status" value="1"/>
</dbReference>
<dbReference type="OMA" id="AEMQAIN"/>
<feature type="domain" description="GRIP" evidence="8">
    <location>
        <begin position="687"/>
        <end position="734"/>
    </location>
</feature>
<proteinExistence type="predicted"/>
<dbReference type="GeneTree" id="ENSGT00940000153772"/>
<dbReference type="Gene3D" id="1.10.220.60">
    <property type="entry name" value="GRIP domain"/>
    <property type="match status" value="1"/>
</dbReference>
<reference evidence="9" key="1">
    <citation type="submission" date="2025-08" db="UniProtKB">
        <authorList>
            <consortium name="Ensembl"/>
        </authorList>
    </citation>
    <scope>IDENTIFICATION</scope>
</reference>
<dbReference type="PANTHER" id="PTHR23157:SF25">
    <property type="entry name" value="GRIP AND COILED-COIL DOMAIN-CONTAINING PROTEIN 1"/>
    <property type="match status" value="1"/>
</dbReference>
<feature type="region of interest" description="Disordered" evidence="7">
    <location>
        <begin position="40"/>
        <end position="122"/>
    </location>
</feature>
<keyword evidence="4 6" id="KW-0175">Coiled coil</keyword>
<evidence type="ECO:0000256" key="4">
    <source>
        <dbReference type="ARBA" id="ARBA00023054"/>
    </source>
</evidence>
<keyword evidence="3" id="KW-0963">Cytoplasm</keyword>
<dbReference type="GO" id="GO:0005794">
    <property type="term" value="C:Golgi apparatus"/>
    <property type="evidence" value="ECO:0007669"/>
    <property type="project" value="TreeGrafter"/>
</dbReference>
<organism evidence="9">
    <name type="scientific">Petromyzon marinus</name>
    <name type="common">Sea lamprey</name>
    <dbReference type="NCBI Taxonomy" id="7757"/>
    <lineage>
        <taxon>Eukaryota</taxon>
        <taxon>Metazoa</taxon>
        <taxon>Chordata</taxon>
        <taxon>Craniata</taxon>
        <taxon>Vertebrata</taxon>
        <taxon>Cyclostomata</taxon>
        <taxon>Hyperoartia</taxon>
        <taxon>Petromyzontiformes</taxon>
        <taxon>Petromyzontidae</taxon>
        <taxon>Petromyzon</taxon>
    </lineage>
</organism>
<evidence type="ECO:0000256" key="3">
    <source>
        <dbReference type="ARBA" id="ARBA00022490"/>
    </source>
</evidence>
<feature type="coiled-coil region" evidence="6">
    <location>
        <begin position="448"/>
        <end position="513"/>
    </location>
</feature>
<dbReference type="HOGENOM" id="CLU_020679_0_0_1"/>
<keyword evidence="5" id="KW-0472">Membrane</keyword>
<evidence type="ECO:0000259" key="8">
    <source>
        <dbReference type="PROSITE" id="PS50913"/>
    </source>
</evidence>
<dbReference type="SMART" id="SM00755">
    <property type="entry name" value="Grip"/>
    <property type="match status" value="1"/>
</dbReference>
<feature type="coiled-coil region" evidence="6">
    <location>
        <begin position="634"/>
        <end position="686"/>
    </location>
</feature>
<accession>S4RW49</accession>
<evidence type="ECO:0000256" key="1">
    <source>
        <dbReference type="ARBA" id="ARBA00004184"/>
    </source>
</evidence>
<evidence type="ECO:0000313" key="9">
    <source>
        <dbReference type="Ensembl" id="ENSPMAP00000009439.1"/>
    </source>
</evidence>
<dbReference type="InterPro" id="IPR051952">
    <property type="entry name" value="Golgi-autophagy_related"/>
</dbReference>
<evidence type="ECO:0000256" key="2">
    <source>
        <dbReference type="ARBA" id="ARBA00004496"/>
    </source>
</evidence>
<dbReference type="STRING" id="7757.ENSPMAP00000009439"/>
<feature type="compositionally biased region" description="Low complexity" evidence="7">
    <location>
        <begin position="94"/>
        <end position="105"/>
    </location>
</feature>
<dbReference type="Ensembl" id="ENSPMAT00000009479.1">
    <property type="protein sequence ID" value="ENSPMAP00000009439.1"/>
    <property type="gene ID" value="ENSPMAG00000008565.1"/>
</dbReference>
<feature type="region of interest" description="Disordered" evidence="7">
    <location>
        <begin position="233"/>
        <end position="259"/>
    </location>
</feature>
<protein>
    <recommendedName>
        <fullName evidence="8">GRIP domain-containing protein</fullName>
    </recommendedName>
</protein>
<dbReference type="InterPro" id="IPR000237">
    <property type="entry name" value="GRIP_dom"/>
</dbReference>
<evidence type="ECO:0000256" key="5">
    <source>
        <dbReference type="ARBA" id="ARBA00023136"/>
    </source>
</evidence>
<name>S4RW49_PETMA</name>
<dbReference type="PANTHER" id="PTHR23157">
    <property type="entry name" value="GRIP AND COILED-COIL DOMAIN-CONTAINING PROTEIN 1"/>
    <property type="match status" value="1"/>
</dbReference>
<comment type="subcellular location">
    <subcellularLocation>
        <location evidence="2">Cytoplasm</location>
    </subcellularLocation>
    <subcellularLocation>
        <location evidence="1">Endomembrane system</location>
        <topology evidence="1">Peripheral membrane protein</topology>
    </subcellularLocation>
</comment>
<evidence type="ECO:0000256" key="7">
    <source>
        <dbReference type="SAM" id="MobiDB-lite"/>
    </source>
</evidence>
<feature type="region of interest" description="Disordered" evidence="7">
    <location>
        <begin position="580"/>
        <end position="603"/>
    </location>
</feature>